<comment type="similarity">
    <text evidence="2">Belongs to the TerC family.</text>
</comment>
<name>A3IZK2_9CHRO</name>
<evidence type="ECO:0000256" key="1">
    <source>
        <dbReference type="ARBA" id="ARBA00004141"/>
    </source>
</evidence>
<gene>
    <name evidence="7" type="ORF">CY0110_14165</name>
</gene>
<accession>A3IZK2</accession>
<dbReference type="PANTHER" id="PTHR30238:SF4">
    <property type="entry name" value="SLL1022 PROTEIN"/>
    <property type="match status" value="1"/>
</dbReference>
<comment type="subcellular location">
    <subcellularLocation>
        <location evidence="1">Membrane</location>
        <topology evidence="1">Multi-pass membrane protein</topology>
    </subcellularLocation>
</comment>
<comment type="caution">
    <text evidence="7">The sequence shown here is derived from an EMBL/GenBank/DDBJ whole genome shotgun (WGS) entry which is preliminary data.</text>
</comment>
<feature type="transmembrane region" description="Helical" evidence="6">
    <location>
        <begin position="42"/>
        <end position="65"/>
    </location>
</feature>
<dbReference type="GO" id="GO:0016020">
    <property type="term" value="C:membrane"/>
    <property type="evidence" value="ECO:0007669"/>
    <property type="project" value="UniProtKB-SubCell"/>
</dbReference>
<organism evidence="7 8">
    <name type="scientific">Crocosphaera chwakensis CCY0110</name>
    <dbReference type="NCBI Taxonomy" id="391612"/>
    <lineage>
        <taxon>Bacteria</taxon>
        <taxon>Bacillati</taxon>
        <taxon>Cyanobacteriota</taxon>
        <taxon>Cyanophyceae</taxon>
        <taxon>Oscillatoriophycideae</taxon>
        <taxon>Chroococcales</taxon>
        <taxon>Aphanothecaceae</taxon>
        <taxon>Crocosphaera</taxon>
        <taxon>Crocosphaera chwakensis</taxon>
    </lineage>
</organism>
<keyword evidence="3 6" id="KW-0812">Transmembrane</keyword>
<evidence type="ECO:0000256" key="3">
    <source>
        <dbReference type="ARBA" id="ARBA00022692"/>
    </source>
</evidence>
<evidence type="ECO:0000313" key="8">
    <source>
        <dbReference type="Proteomes" id="UP000003781"/>
    </source>
</evidence>
<feature type="transmembrane region" description="Helical" evidence="6">
    <location>
        <begin position="161"/>
        <end position="179"/>
    </location>
</feature>
<dbReference type="InterPro" id="IPR005496">
    <property type="entry name" value="Integral_membrane_TerC"/>
</dbReference>
<dbReference type="InterPro" id="IPR022493">
    <property type="entry name" value="CHP03716_TM_YkoY"/>
</dbReference>
<dbReference type="Pfam" id="PF03741">
    <property type="entry name" value="TerC"/>
    <property type="match status" value="1"/>
</dbReference>
<dbReference type="eggNOG" id="COG0861">
    <property type="taxonomic scope" value="Bacteria"/>
</dbReference>
<keyword evidence="8" id="KW-1185">Reference proteome</keyword>
<sequence length="215" mass="24356">MEIANTVLLVITLSFFEIILSLDNAVALSSITEELNNKDKKFVLDLGMFLSYFFRIVLIFCATWIIRYWQLKLLAAIYLFYLVFDYFWDLSSDSNFKTKKSLMSAIVAVVFTDLAFSLDSVSAAVGISDRFLIIIAGCGIGVLALRFLTELFQVWMEKFTYLELSGYLAIGLVAIKLLIEIIYPSLVLPESIELLMVISIFSFGFSKQNTSFTNV</sequence>
<dbReference type="EMBL" id="AAXW01000107">
    <property type="protein sequence ID" value="EAZ88097.1"/>
    <property type="molecule type" value="Genomic_DNA"/>
</dbReference>
<keyword evidence="5 6" id="KW-0472">Membrane</keyword>
<dbReference type="NCBIfam" id="TIGR03716">
    <property type="entry name" value="R_switched_YkoY"/>
    <property type="match status" value="1"/>
</dbReference>
<feature type="transmembrane region" description="Helical" evidence="6">
    <location>
        <begin position="71"/>
        <end position="90"/>
    </location>
</feature>
<dbReference type="PANTHER" id="PTHR30238">
    <property type="entry name" value="MEMBRANE BOUND PREDICTED REDOX MODULATOR"/>
    <property type="match status" value="1"/>
</dbReference>
<evidence type="ECO:0000256" key="6">
    <source>
        <dbReference type="SAM" id="Phobius"/>
    </source>
</evidence>
<evidence type="ECO:0000256" key="5">
    <source>
        <dbReference type="ARBA" id="ARBA00023136"/>
    </source>
</evidence>
<evidence type="ECO:0000313" key="7">
    <source>
        <dbReference type="EMBL" id="EAZ88097.1"/>
    </source>
</evidence>
<reference evidence="7 8" key="1">
    <citation type="submission" date="2007-03" db="EMBL/GenBank/DDBJ databases">
        <authorList>
            <person name="Stal L."/>
            <person name="Ferriera S."/>
            <person name="Johnson J."/>
            <person name="Kravitz S."/>
            <person name="Beeson K."/>
            <person name="Sutton G."/>
            <person name="Rogers Y.-H."/>
            <person name="Friedman R."/>
            <person name="Frazier M."/>
            <person name="Venter J.C."/>
        </authorList>
    </citation>
    <scope>NUCLEOTIDE SEQUENCE [LARGE SCALE GENOMIC DNA]</scope>
    <source>
        <strain evidence="7 8">CCY0110</strain>
    </source>
</reference>
<feature type="transmembrane region" description="Helical" evidence="6">
    <location>
        <begin position="131"/>
        <end position="149"/>
    </location>
</feature>
<proteinExistence type="inferred from homology"/>
<keyword evidence="4 6" id="KW-1133">Transmembrane helix</keyword>
<dbReference type="AlphaFoldDB" id="A3IZK2"/>
<protein>
    <submittedName>
        <fullName evidence="7">Conserved membrane protein TerC</fullName>
    </submittedName>
</protein>
<feature type="transmembrane region" description="Helical" evidence="6">
    <location>
        <begin position="6"/>
        <end position="30"/>
    </location>
</feature>
<feature type="transmembrane region" description="Helical" evidence="6">
    <location>
        <begin position="102"/>
        <end position="125"/>
    </location>
</feature>
<evidence type="ECO:0000256" key="4">
    <source>
        <dbReference type="ARBA" id="ARBA00022989"/>
    </source>
</evidence>
<dbReference type="Proteomes" id="UP000003781">
    <property type="component" value="Unassembled WGS sequence"/>
</dbReference>
<evidence type="ECO:0000256" key="2">
    <source>
        <dbReference type="ARBA" id="ARBA00007511"/>
    </source>
</evidence>